<evidence type="ECO:0000313" key="4">
    <source>
        <dbReference type="Proteomes" id="UP000619295"/>
    </source>
</evidence>
<protein>
    <submittedName>
        <fullName evidence="3">Diguanylate cyclase</fullName>
    </submittedName>
</protein>
<dbReference type="PROSITE" id="PS50887">
    <property type="entry name" value="GGDEF"/>
    <property type="match status" value="1"/>
</dbReference>
<dbReference type="InterPro" id="IPR043128">
    <property type="entry name" value="Rev_trsase/Diguanyl_cyclase"/>
</dbReference>
<organism evidence="3 4">
    <name type="scientific">Bosea spartocytisi</name>
    <dbReference type="NCBI Taxonomy" id="2773451"/>
    <lineage>
        <taxon>Bacteria</taxon>
        <taxon>Pseudomonadati</taxon>
        <taxon>Pseudomonadota</taxon>
        <taxon>Alphaproteobacteria</taxon>
        <taxon>Hyphomicrobiales</taxon>
        <taxon>Boseaceae</taxon>
        <taxon>Bosea</taxon>
    </lineage>
</organism>
<dbReference type="Pfam" id="PF00990">
    <property type="entry name" value="GGDEF"/>
    <property type="match status" value="1"/>
</dbReference>
<dbReference type="RefSeq" id="WP_210323550.1">
    <property type="nucleotide sequence ID" value="NZ_JACXWY010000004.1"/>
</dbReference>
<dbReference type="PANTHER" id="PTHR44757:SF2">
    <property type="entry name" value="BIOFILM ARCHITECTURE MAINTENANCE PROTEIN MBAA"/>
    <property type="match status" value="1"/>
</dbReference>
<accession>A0A927HXU2</accession>
<evidence type="ECO:0000259" key="1">
    <source>
        <dbReference type="PROSITE" id="PS50112"/>
    </source>
</evidence>
<dbReference type="SUPFAM" id="SSF55785">
    <property type="entry name" value="PYP-like sensor domain (PAS domain)"/>
    <property type="match status" value="1"/>
</dbReference>
<dbReference type="NCBIfam" id="TIGR00254">
    <property type="entry name" value="GGDEF"/>
    <property type="match status" value="1"/>
</dbReference>
<gene>
    <name evidence="3" type="ORF">IED13_08750</name>
</gene>
<dbReference type="SUPFAM" id="SSF55073">
    <property type="entry name" value="Nucleotide cyclase"/>
    <property type="match status" value="1"/>
</dbReference>
<reference evidence="3" key="1">
    <citation type="submission" date="2020-09" db="EMBL/GenBank/DDBJ databases">
        <title>Bosea spartocytisi sp. nov. a root nodule endophyte of Spartocytisus supranubius in the high mountain ecosystem fo the Teide National Park (Canary Islands, Spain).</title>
        <authorList>
            <person name="Pulido-Suarez L."/>
            <person name="Peix A."/>
            <person name="Igual J.M."/>
            <person name="Socas-Perez N."/>
            <person name="Velazquez E."/>
            <person name="Flores-Felix J.D."/>
            <person name="Leon-Barrios M."/>
        </authorList>
    </citation>
    <scope>NUCLEOTIDE SEQUENCE</scope>
    <source>
        <strain evidence="3">SSUT16</strain>
    </source>
</reference>
<dbReference type="Gene3D" id="3.30.70.270">
    <property type="match status" value="1"/>
</dbReference>
<dbReference type="PANTHER" id="PTHR44757">
    <property type="entry name" value="DIGUANYLATE CYCLASE DGCP"/>
    <property type="match status" value="1"/>
</dbReference>
<dbReference type="InterPro" id="IPR052155">
    <property type="entry name" value="Biofilm_reg_signaling"/>
</dbReference>
<feature type="domain" description="PAS" evidence="1">
    <location>
        <begin position="38"/>
        <end position="82"/>
    </location>
</feature>
<dbReference type="InterPro" id="IPR035965">
    <property type="entry name" value="PAS-like_dom_sf"/>
</dbReference>
<dbReference type="Gene3D" id="3.30.450.20">
    <property type="entry name" value="PAS domain"/>
    <property type="match status" value="1"/>
</dbReference>
<comment type="caution">
    <text evidence="3">The sequence shown here is derived from an EMBL/GenBank/DDBJ whole genome shotgun (WGS) entry which is preliminary data.</text>
</comment>
<evidence type="ECO:0000313" key="3">
    <source>
        <dbReference type="EMBL" id="MBD3845785.1"/>
    </source>
</evidence>
<sequence length="313" mass="34943">MALNIEQQRIASELCRVSGKPSSIGAWECNLANVSLSWTDGVYDLFGLQRGSTIQRSSILDLYEESSRTEMDRLRSKAIRTGEAFSLDCRIRTASNEKRWMRLIVGVGYQHGRPFRIFGSKQDVTAEKGLWTGLATLKQRDPLVERSARRSFEDLVAQALLDRRFEQETFALIMLDIDDFHDIVDAFGPAASDELLLRFEERLARLFPDAFASSRIGKSQFALLLRMSAGQQRLAASLENAQHLLSRPIMRGHAVIDFTISIGAVVLDGERHRDPAALFAEAHAALHVAGMTGGNTLQMFDRPLASPPLRLAQ</sequence>
<dbReference type="AlphaFoldDB" id="A0A927HXU2"/>
<dbReference type="PROSITE" id="PS50112">
    <property type="entry name" value="PAS"/>
    <property type="match status" value="1"/>
</dbReference>
<evidence type="ECO:0000259" key="2">
    <source>
        <dbReference type="PROSITE" id="PS50887"/>
    </source>
</evidence>
<dbReference type="InterPro" id="IPR029787">
    <property type="entry name" value="Nucleotide_cyclase"/>
</dbReference>
<dbReference type="InterPro" id="IPR000160">
    <property type="entry name" value="GGDEF_dom"/>
</dbReference>
<feature type="domain" description="GGDEF" evidence="2">
    <location>
        <begin position="168"/>
        <end position="302"/>
    </location>
</feature>
<proteinExistence type="predicted"/>
<dbReference type="Pfam" id="PF08447">
    <property type="entry name" value="PAS_3"/>
    <property type="match status" value="1"/>
</dbReference>
<keyword evidence="4" id="KW-1185">Reference proteome</keyword>
<dbReference type="InterPro" id="IPR000014">
    <property type="entry name" value="PAS"/>
</dbReference>
<name>A0A927HXU2_9HYPH</name>
<dbReference type="InterPro" id="IPR013655">
    <property type="entry name" value="PAS_fold_3"/>
</dbReference>
<dbReference type="Proteomes" id="UP000619295">
    <property type="component" value="Unassembled WGS sequence"/>
</dbReference>
<dbReference type="SMART" id="SM00267">
    <property type="entry name" value="GGDEF"/>
    <property type="match status" value="1"/>
</dbReference>
<dbReference type="EMBL" id="JACXWY010000004">
    <property type="protein sequence ID" value="MBD3845785.1"/>
    <property type="molecule type" value="Genomic_DNA"/>
</dbReference>